<dbReference type="Proteomes" id="UP001642464">
    <property type="component" value="Unassembled WGS sequence"/>
</dbReference>
<evidence type="ECO:0000313" key="2">
    <source>
        <dbReference type="Proteomes" id="UP001642464"/>
    </source>
</evidence>
<dbReference type="EMBL" id="CAXAMM010018657">
    <property type="protein sequence ID" value="CAK9043841.1"/>
    <property type="molecule type" value="Genomic_DNA"/>
</dbReference>
<accession>A0ABP0LX66</accession>
<comment type="caution">
    <text evidence="1">The sequence shown here is derived from an EMBL/GenBank/DDBJ whole genome shotgun (WGS) entry which is preliminary data.</text>
</comment>
<name>A0ABP0LX66_9DINO</name>
<keyword evidence="2" id="KW-1185">Reference proteome</keyword>
<reference evidence="1 2" key="1">
    <citation type="submission" date="2024-02" db="EMBL/GenBank/DDBJ databases">
        <authorList>
            <person name="Chen Y."/>
            <person name="Shah S."/>
            <person name="Dougan E. K."/>
            <person name="Thang M."/>
            <person name="Chan C."/>
        </authorList>
    </citation>
    <scope>NUCLEOTIDE SEQUENCE [LARGE SCALE GENOMIC DNA]</scope>
</reference>
<gene>
    <name evidence="1" type="ORF">SCF082_LOCUS24988</name>
</gene>
<proteinExistence type="predicted"/>
<evidence type="ECO:0000313" key="1">
    <source>
        <dbReference type="EMBL" id="CAK9043841.1"/>
    </source>
</evidence>
<organism evidence="1 2">
    <name type="scientific">Durusdinium trenchii</name>
    <dbReference type="NCBI Taxonomy" id="1381693"/>
    <lineage>
        <taxon>Eukaryota</taxon>
        <taxon>Sar</taxon>
        <taxon>Alveolata</taxon>
        <taxon>Dinophyceae</taxon>
        <taxon>Suessiales</taxon>
        <taxon>Symbiodiniaceae</taxon>
        <taxon>Durusdinium</taxon>
    </lineage>
</organism>
<protein>
    <submittedName>
        <fullName evidence="1">Uncharacterized protein</fullName>
    </submittedName>
</protein>
<sequence>MPAAHLPIAPAQQRLTEEGNGRIGHQILAAAFEPMPWQSQSFSHSPAASPDGIPIDAELPLTVKNTFIDVADEESPDSMTSFHDGAKTCTARMSETASPARFFISHDSRADDMNYCICRNRGFFFFRLNHFPR</sequence>